<dbReference type="GO" id="GO:0005615">
    <property type="term" value="C:extracellular space"/>
    <property type="evidence" value="ECO:0007669"/>
    <property type="project" value="TreeGrafter"/>
</dbReference>
<evidence type="ECO:0000256" key="2">
    <source>
        <dbReference type="PROSITE-ProRule" id="PRU00497"/>
    </source>
</evidence>
<dbReference type="EMBL" id="JAVRBK010000007">
    <property type="protein sequence ID" value="KAK5641615.1"/>
    <property type="molecule type" value="Genomic_DNA"/>
</dbReference>
<evidence type="ECO:0000256" key="1">
    <source>
        <dbReference type="ARBA" id="ARBA00022460"/>
    </source>
</evidence>
<dbReference type="PROSITE" id="PS51155">
    <property type="entry name" value="CHIT_BIND_RR_2"/>
    <property type="match status" value="1"/>
</dbReference>
<accession>A0AAN7ZD08</accession>
<organism evidence="4 5">
    <name type="scientific">Pyrocoelia pectoralis</name>
    <dbReference type="NCBI Taxonomy" id="417401"/>
    <lineage>
        <taxon>Eukaryota</taxon>
        <taxon>Metazoa</taxon>
        <taxon>Ecdysozoa</taxon>
        <taxon>Arthropoda</taxon>
        <taxon>Hexapoda</taxon>
        <taxon>Insecta</taxon>
        <taxon>Pterygota</taxon>
        <taxon>Neoptera</taxon>
        <taxon>Endopterygota</taxon>
        <taxon>Coleoptera</taxon>
        <taxon>Polyphaga</taxon>
        <taxon>Elateriformia</taxon>
        <taxon>Elateroidea</taxon>
        <taxon>Lampyridae</taxon>
        <taxon>Lampyrinae</taxon>
        <taxon>Pyrocoelia</taxon>
    </lineage>
</organism>
<keyword evidence="3" id="KW-0732">Signal</keyword>
<evidence type="ECO:0008006" key="6">
    <source>
        <dbReference type="Google" id="ProtNLM"/>
    </source>
</evidence>
<dbReference type="InterPro" id="IPR051217">
    <property type="entry name" value="Insect_Cuticle_Struc_Prot"/>
</dbReference>
<comment type="caution">
    <text evidence="4">The sequence shown here is derived from an EMBL/GenBank/DDBJ whole genome shotgun (WGS) entry which is preliminary data.</text>
</comment>
<proteinExistence type="predicted"/>
<dbReference type="GO" id="GO:0042302">
    <property type="term" value="F:structural constituent of cuticle"/>
    <property type="evidence" value="ECO:0007669"/>
    <property type="project" value="UniProtKB-UniRule"/>
</dbReference>
<feature type="signal peptide" evidence="3">
    <location>
        <begin position="1"/>
        <end position="18"/>
    </location>
</feature>
<dbReference type="GO" id="GO:0031012">
    <property type="term" value="C:extracellular matrix"/>
    <property type="evidence" value="ECO:0007669"/>
    <property type="project" value="TreeGrafter"/>
</dbReference>
<name>A0AAN7ZD08_9COLE</name>
<protein>
    <recommendedName>
        <fullName evidence="6">Cuticle protein</fullName>
    </recommendedName>
</protein>
<gene>
    <name evidence="4" type="ORF">RI129_010162</name>
</gene>
<dbReference type="Proteomes" id="UP001329430">
    <property type="component" value="Chromosome 7"/>
</dbReference>
<sequence>MAKFELVLLMVFIAVASARPQIQQEAPKPYDFQYKVENPPTNTFFGQNESGDITGRVVGSYFTLLPDGRLQTVEYFVDGESGFVPRITYQPFGRPV</sequence>
<keyword evidence="1 2" id="KW-0193">Cuticle</keyword>
<dbReference type="InterPro" id="IPR000618">
    <property type="entry name" value="Insect_cuticle"/>
</dbReference>
<reference evidence="4 5" key="1">
    <citation type="journal article" date="2024" name="Insects">
        <title>An Improved Chromosome-Level Genome Assembly of the Firefly Pyrocoelia pectoralis.</title>
        <authorList>
            <person name="Fu X."/>
            <person name="Meyer-Rochow V.B."/>
            <person name="Ballantyne L."/>
            <person name="Zhu X."/>
        </authorList>
    </citation>
    <scope>NUCLEOTIDE SEQUENCE [LARGE SCALE GENOMIC DNA]</scope>
    <source>
        <strain evidence="4">XCY_ONT2</strain>
    </source>
</reference>
<evidence type="ECO:0000313" key="5">
    <source>
        <dbReference type="Proteomes" id="UP001329430"/>
    </source>
</evidence>
<keyword evidence="5" id="KW-1185">Reference proteome</keyword>
<dbReference type="Pfam" id="PF00379">
    <property type="entry name" value="Chitin_bind_4"/>
    <property type="match status" value="1"/>
</dbReference>
<dbReference type="PANTHER" id="PTHR12236:SF98">
    <property type="entry name" value="CUTICULAR PROTEIN 56F"/>
    <property type="match status" value="1"/>
</dbReference>
<dbReference type="PANTHER" id="PTHR12236">
    <property type="entry name" value="STRUCTURAL CONTITUENT OF CUTICLE"/>
    <property type="match status" value="1"/>
</dbReference>
<evidence type="ECO:0000256" key="3">
    <source>
        <dbReference type="SAM" id="SignalP"/>
    </source>
</evidence>
<dbReference type="AlphaFoldDB" id="A0AAN7ZD08"/>
<feature type="chain" id="PRO_5042927097" description="Cuticle protein" evidence="3">
    <location>
        <begin position="19"/>
        <end position="96"/>
    </location>
</feature>
<evidence type="ECO:0000313" key="4">
    <source>
        <dbReference type="EMBL" id="KAK5641615.1"/>
    </source>
</evidence>